<dbReference type="Proteomes" id="UP001062846">
    <property type="component" value="Chromosome 3"/>
</dbReference>
<keyword evidence="2" id="KW-1185">Reference proteome</keyword>
<name>A0ACC0PF37_RHOML</name>
<sequence>MKIIDRKNKIFKLSQGEYMRAVENFENTYLRVAMPSCDICKLIDIIAEHLKYVATIHCTNRKLIGILV</sequence>
<protein>
    <submittedName>
        <fullName evidence="1">Uncharacterized protein</fullName>
    </submittedName>
</protein>
<organism evidence="1 2">
    <name type="scientific">Rhododendron molle</name>
    <name type="common">Chinese azalea</name>
    <name type="synonym">Azalea mollis</name>
    <dbReference type="NCBI Taxonomy" id="49168"/>
    <lineage>
        <taxon>Eukaryota</taxon>
        <taxon>Viridiplantae</taxon>
        <taxon>Streptophyta</taxon>
        <taxon>Embryophyta</taxon>
        <taxon>Tracheophyta</taxon>
        <taxon>Spermatophyta</taxon>
        <taxon>Magnoliopsida</taxon>
        <taxon>eudicotyledons</taxon>
        <taxon>Gunneridae</taxon>
        <taxon>Pentapetalae</taxon>
        <taxon>asterids</taxon>
        <taxon>Ericales</taxon>
        <taxon>Ericaceae</taxon>
        <taxon>Ericoideae</taxon>
        <taxon>Rhodoreae</taxon>
        <taxon>Rhododendron</taxon>
    </lineage>
</organism>
<proteinExistence type="predicted"/>
<reference evidence="1" key="1">
    <citation type="submission" date="2022-02" db="EMBL/GenBank/DDBJ databases">
        <title>Plant Genome Project.</title>
        <authorList>
            <person name="Zhang R.-G."/>
        </authorList>
    </citation>
    <scope>NUCLEOTIDE SEQUENCE</scope>
    <source>
        <strain evidence="1">AT1</strain>
    </source>
</reference>
<accession>A0ACC0PF37</accession>
<evidence type="ECO:0000313" key="2">
    <source>
        <dbReference type="Proteomes" id="UP001062846"/>
    </source>
</evidence>
<comment type="caution">
    <text evidence="1">The sequence shown here is derived from an EMBL/GenBank/DDBJ whole genome shotgun (WGS) entry which is preliminary data.</text>
</comment>
<dbReference type="EMBL" id="CM046390">
    <property type="protein sequence ID" value="KAI8564275.1"/>
    <property type="molecule type" value="Genomic_DNA"/>
</dbReference>
<gene>
    <name evidence="1" type="ORF">RHMOL_Rhmol03G0168900</name>
</gene>
<evidence type="ECO:0000313" key="1">
    <source>
        <dbReference type="EMBL" id="KAI8564275.1"/>
    </source>
</evidence>